<dbReference type="Gene3D" id="3.40.50.10140">
    <property type="entry name" value="Toll/interleukin-1 receptor homology (TIR) domain"/>
    <property type="match status" value="1"/>
</dbReference>
<keyword evidence="3" id="KW-1185">Reference proteome</keyword>
<dbReference type="SUPFAM" id="SSF52200">
    <property type="entry name" value="Toll/Interleukin receptor TIR domain"/>
    <property type="match status" value="1"/>
</dbReference>
<accession>I0R505</accession>
<proteinExistence type="predicted"/>
<dbReference type="GO" id="GO:0007165">
    <property type="term" value="P:signal transduction"/>
    <property type="evidence" value="ECO:0007669"/>
    <property type="project" value="InterPro"/>
</dbReference>
<dbReference type="EMBL" id="AJGH01000119">
    <property type="protein sequence ID" value="EIC94763.1"/>
    <property type="molecule type" value="Genomic_DNA"/>
</dbReference>
<protein>
    <recommendedName>
        <fullName evidence="1">TIR domain-containing protein</fullName>
    </recommendedName>
</protein>
<dbReference type="Pfam" id="PF13676">
    <property type="entry name" value="TIR_2"/>
    <property type="match status" value="1"/>
</dbReference>
<feature type="domain" description="TIR" evidence="1">
    <location>
        <begin position="26"/>
        <end position="163"/>
    </location>
</feature>
<dbReference type="OrthoDB" id="2056629at2"/>
<gene>
    <name evidence="2" type="ORF">HMPREF9970_1875</name>
</gene>
<dbReference type="InterPro" id="IPR035897">
    <property type="entry name" value="Toll_tir_struct_dom_sf"/>
</dbReference>
<dbReference type="AlphaFoldDB" id="I0R505"/>
<evidence type="ECO:0000313" key="2">
    <source>
        <dbReference type="EMBL" id="EIC94763.1"/>
    </source>
</evidence>
<organism evidence="2 3">
    <name type="scientific">Lachnoanaerobaculum saburreum F0468</name>
    <dbReference type="NCBI Taxonomy" id="1095750"/>
    <lineage>
        <taxon>Bacteria</taxon>
        <taxon>Bacillati</taxon>
        <taxon>Bacillota</taxon>
        <taxon>Clostridia</taxon>
        <taxon>Lachnospirales</taxon>
        <taxon>Lachnospiraceae</taxon>
        <taxon>Lachnoanaerobaculum</taxon>
    </lineage>
</organism>
<sequence length="457" mass="53609">MNYDEYIERMKDNKYKELVVTKSGEDKPYVFISYRSDSWKKVLTEIVYKLQKEYGLRIYFDKDFASETNTWVEQFQKNMNSPFCKAFICFFDEGYVTSYATLIELMHAMNPKSKLKDSIFSINFNIDWKKLDDNGNNTGLGVEQDDNPGWEKEKEAFEYEFKLIKDNDEYKAVEAYYKRNDELRVCDCKDIMNIIQPKNRRPFADTKEFYEHFIIKPLKDKCPSVFEDVLKADVVNQENKVIASNNVEEDRAYTLKNDIILKQDSESSVDVESIATPLSVNIPTIVSKATILRDFEKLCESVDFCVELGNARNKIRHGGKGLFDYLMAALLRGCDADIYDKKNNRVMRQAGYNYNKYAVVENPNDPKTSDIQYPWTWTTNCRKSIKKDDIPDRFFNEKGKVKSGRLEDFNKIFENLRPESTIGEVLEKFESREKGFDTKDNTLIFEAWNLIEEIHLN</sequence>
<dbReference type="Proteomes" id="UP000005039">
    <property type="component" value="Unassembled WGS sequence"/>
</dbReference>
<dbReference type="PATRIC" id="fig|1095750.3.peg.2385"/>
<evidence type="ECO:0000313" key="3">
    <source>
        <dbReference type="Proteomes" id="UP000005039"/>
    </source>
</evidence>
<comment type="caution">
    <text evidence="2">The sequence shown here is derived from an EMBL/GenBank/DDBJ whole genome shotgun (WGS) entry which is preliminary data.</text>
</comment>
<reference evidence="2 3" key="1">
    <citation type="submission" date="2012-03" db="EMBL/GenBank/DDBJ databases">
        <authorList>
            <person name="Durkin A.S."/>
            <person name="McCorrison J."/>
            <person name="Torralba M."/>
            <person name="Gillis M."/>
            <person name="Methe B."/>
            <person name="Sutton G."/>
            <person name="Nelson K.E."/>
        </authorList>
    </citation>
    <scope>NUCLEOTIDE SEQUENCE [LARGE SCALE GENOMIC DNA]</scope>
    <source>
        <strain evidence="2 3">F0468</strain>
    </source>
</reference>
<dbReference type="InterPro" id="IPR000157">
    <property type="entry name" value="TIR_dom"/>
</dbReference>
<evidence type="ECO:0000259" key="1">
    <source>
        <dbReference type="PROSITE" id="PS50104"/>
    </source>
</evidence>
<name>I0R505_9FIRM</name>
<dbReference type="PROSITE" id="PS50104">
    <property type="entry name" value="TIR"/>
    <property type="match status" value="1"/>
</dbReference>
<dbReference type="RefSeq" id="WP_008754868.1">
    <property type="nucleotide sequence ID" value="NZ_AJGH01000119.1"/>
</dbReference>